<keyword evidence="1" id="KW-0472">Membrane</keyword>
<dbReference type="EMBL" id="SGPJ01000908">
    <property type="protein sequence ID" value="THG92835.1"/>
    <property type="molecule type" value="Genomic_DNA"/>
</dbReference>
<evidence type="ECO:0000313" key="4">
    <source>
        <dbReference type="Proteomes" id="UP000309038"/>
    </source>
</evidence>
<feature type="transmembrane region" description="Helical" evidence="1">
    <location>
        <begin position="150"/>
        <end position="169"/>
    </location>
</feature>
<evidence type="ECO:0000313" key="3">
    <source>
        <dbReference type="EMBL" id="THG92835.1"/>
    </source>
</evidence>
<accession>A0A4S4K548</accession>
<keyword evidence="4" id="KW-1185">Reference proteome</keyword>
<sequence>MATMIFGRSNRRKVKRIAKKAGYKYSEKTVRKVIADIANHTSRSNTQGWPEIAETLRDVDEEKIEDTKEDIDTLLVFAGLFAAVLTPFLAETYQTLSEDPGDTSVAIQRHMSAQMSSYVFINGSLNSTVPAYPADEPSFVPPPFALSINVLWFASLALAVVTASFGILVKQWLREYMAIETSRGAKARLRVRQFRVTALDDWKVFEIAAVLPLLLQFSLGLFFVGLCFFSRSVHPTIGWTITSIVSAWGCLFFFAIFAPACSARCPYKTAVTKKAMRALRKLIYNCHLMPYFYFGPVKKSGFPMEDEDAATDAKGDVQILTAADAILLDDDLLATTMSDSLEELQSSVAPVEVIDFVVAALQQRLPGSGLITGSIELLDLGRLPERTWTALVKITAQTLKRGSVLQSNSTDDLEEWAQDAITILSTSYSSTFPIHVVDALTSCMTTAFVPTCLFIRNTQLLFTVMSGSSHARPIEVMNAVVAALQKSLCLPASDPITRPIVSPDLNRLPEGTWAALVKLTSQTLERGPILRIEPADALEKWAQDAITILATFYPSRTFHLDAGGALTSCMIAAPVPTCQHIGSMAFSSRGFLGRENIGPSQWISHILASFRGSISQLNIKDIPAKDVLQFIFRLVLAIPHLCNRTCAHDPDQHDLGDLLLSHADDVPNFMISSILTEYRNRLSASEREADPQYVNLVVAADAALKDVDFLREALQEALQRSQHSYRMNCIAGVVRNWQRHATPSNRDTSILHFDNIPGDLWTMIMDYVQSFFDADFDADHTDWKGCVESAFIVLMSAPEDFTATEEGLRMLSRCISSLEDRQSKVVRLVLSLNVNPRRMRHEYYASIIERLSCTSPPTHFRLEETTLDAVSFIQSSVCNVACNHGSRLGEMYTAHQDQVFYRIAHFLMASATAAKTCLGDTSSSELDDLLIAIFSAYRSDEARKQLAHIAISASACAMADIHVLDSTYRRLDAD</sequence>
<dbReference type="Proteomes" id="UP000309038">
    <property type="component" value="Unassembled WGS sequence"/>
</dbReference>
<gene>
    <name evidence="3" type="ORF">EW026_g8208</name>
</gene>
<dbReference type="AlphaFoldDB" id="A0A4S4K548"/>
<feature type="transmembrane region" description="Helical" evidence="1">
    <location>
        <begin position="278"/>
        <end position="294"/>
    </location>
</feature>
<feature type="domain" description="DUF6535" evidence="2">
    <location>
        <begin position="49"/>
        <end position="230"/>
    </location>
</feature>
<protein>
    <recommendedName>
        <fullName evidence="2">DUF6535 domain-containing protein</fullName>
    </recommendedName>
</protein>
<feature type="transmembrane region" description="Helical" evidence="1">
    <location>
        <begin position="204"/>
        <end position="231"/>
    </location>
</feature>
<organism evidence="3 4">
    <name type="scientific">Hermanssonia centrifuga</name>
    <dbReference type="NCBI Taxonomy" id="98765"/>
    <lineage>
        <taxon>Eukaryota</taxon>
        <taxon>Fungi</taxon>
        <taxon>Dikarya</taxon>
        <taxon>Basidiomycota</taxon>
        <taxon>Agaricomycotina</taxon>
        <taxon>Agaricomycetes</taxon>
        <taxon>Polyporales</taxon>
        <taxon>Meruliaceae</taxon>
        <taxon>Hermanssonia</taxon>
    </lineage>
</organism>
<keyword evidence="1" id="KW-0812">Transmembrane</keyword>
<name>A0A4S4K548_9APHY</name>
<evidence type="ECO:0000259" key="2">
    <source>
        <dbReference type="Pfam" id="PF20153"/>
    </source>
</evidence>
<feature type="non-terminal residue" evidence="3">
    <location>
        <position position="974"/>
    </location>
</feature>
<keyword evidence="1" id="KW-1133">Transmembrane helix</keyword>
<reference evidence="3 4" key="1">
    <citation type="submission" date="2019-02" db="EMBL/GenBank/DDBJ databases">
        <title>Genome sequencing of the rare red list fungi Phlebia centrifuga.</title>
        <authorList>
            <person name="Buettner E."/>
            <person name="Kellner H."/>
        </authorList>
    </citation>
    <scope>NUCLEOTIDE SEQUENCE [LARGE SCALE GENOMIC DNA]</scope>
    <source>
        <strain evidence="3 4">DSM 108282</strain>
    </source>
</reference>
<feature type="transmembrane region" description="Helical" evidence="1">
    <location>
        <begin position="237"/>
        <end position="257"/>
    </location>
</feature>
<proteinExistence type="predicted"/>
<comment type="caution">
    <text evidence="3">The sequence shown here is derived from an EMBL/GenBank/DDBJ whole genome shotgun (WGS) entry which is preliminary data.</text>
</comment>
<feature type="transmembrane region" description="Helical" evidence="1">
    <location>
        <begin position="73"/>
        <end position="90"/>
    </location>
</feature>
<dbReference type="InterPro" id="IPR045338">
    <property type="entry name" value="DUF6535"/>
</dbReference>
<dbReference type="Pfam" id="PF20153">
    <property type="entry name" value="DUF6535"/>
    <property type="match status" value="1"/>
</dbReference>
<evidence type="ECO:0000256" key="1">
    <source>
        <dbReference type="SAM" id="Phobius"/>
    </source>
</evidence>